<dbReference type="WormBase" id="F58B4.6">
    <property type="protein sequence ID" value="CE34892"/>
    <property type="gene ID" value="WBGene00010239"/>
</dbReference>
<keyword evidence="3" id="KW-1185">Reference proteome</keyword>
<sequence length="132" mass="13793">MPIHNVPTTLLLLLAIIGVTQSLRCHLIAYGSLTDPNGITTATSLQDCPIGANSCVKTIDYSQNRFSKQCQIGNCTTQLGATQAPANCFNTTSGSSVMGTCCCYGDGCNSSPSMLPLGSSILAVMISMFIFS</sequence>
<dbReference type="AGR" id="WB:WBGene00010239"/>
<feature type="chain" id="PRO_5004295077" evidence="1">
    <location>
        <begin position="23"/>
        <end position="132"/>
    </location>
</feature>
<dbReference type="SMR" id="Q7YX11"/>
<keyword evidence="5" id="KW-1267">Proteomics identification</keyword>
<evidence type="ECO:0000313" key="2">
    <source>
        <dbReference type="EMBL" id="CAE17835.1"/>
    </source>
</evidence>
<dbReference type="HOGENOM" id="CLU_152964_0_0_1"/>
<dbReference type="Proteomes" id="UP000001940">
    <property type="component" value="Chromosome V"/>
</dbReference>
<dbReference type="OrthoDB" id="5828912at2759"/>
<reference evidence="2 3" key="1">
    <citation type="journal article" date="1998" name="Science">
        <title>Genome sequence of the nematode C. elegans: a platform for investigating biology.</title>
        <authorList>
            <consortium name="The C. elegans sequencing consortium"/>
            <person name="Sulson J.E."/>
            <person name="Waterston R."/>
        </authorList>
    </citation>
    <scope>NUCLEOTIDE SEQUENCE [LARGE SCALE GENOMIC DNA]</scope>
    <source>
        <strain evidence="2 3">Bristol N2</strain>
    </source>
</reference>
<dbReference type="EMBL" id="BX284605">
    <property type="protein sequence ID" value="CAE17835.1"/>
    <property type="molecule type" value="Genomic_DNA"/>
</dbReference>
<evidence type="ECO:0007829" key="5">
    <source>
        <dbReference type="PeptideAtlas" id="Q7YX11"/>
    </source>
</evidence>
<dbReference type="PeptideAtlas" id="Q7YX11"/>
<dbReference type="eggNOG" id="ENOG502TI86">
    <property type="taxonomic scope" value="Eukaryota"/>
</dbReference>
<keyword evidence="1" id="KW-0732">Signal</keyword>
<dbReference type="UCSC" id="F58B4.6">
    <property type="organism name" value="c. elegans"/>
</dbReference>
<dbReference type="AlphaFoldDB" id="Q7YX11"/>
<dbReference type="PaxDb" id="6239-F58B4.6"/>
<dbReference type="PANTHER" id="PTHR34721">
    <property type="entry name" value="PROTEIN CBG09734"/>
    <property type="match status" value="1"/>
</dbReference>
<dbReference type="FunCoup" id="Q7YX11">
    <property type="interactions" value="1"/>
</dbReference>
<feature type="signal peptide" evidence="1">
    <location>
        <begin position="1"/>
        <end position="22"/>
    </location>
</feature>
<dbReference type="CTD" id="3565238"/>
<protein>
    <submittedName>
        <fullName evidence="2">Activin_recp domain-containing protein</fullName>
    </submittedName>
</protein>
<name>Q7YX11_CAEEL</name>
<dbReference type="GeneID" id="3565238"/>
<gene>
    <name evidence="2" type="ORF">CELE_F58B4.6</name>
    <name evidence="2 4" type="ORF">F58B4.6</name>
</gene>
<proteinExistence type="evidence at protein level"/>
<dbReference type="KEGG" id="cel:CELE_F58B4.6"/>
<dbReference type="RefSeq" id="NP_001023995.1">
    <property type="nucleotide sequence ID" value="NM_001028824.1"/>
</dbReference>
<evidence type="ECO:0000256" key="1">
    <source>
        <dbReference type="SAM" id="SignalP"/>
    </source>
</evidence>
<organism evidence="2 3">
    <name type="scientific">Caenorhabditis elegans</name>
    <dbReference type="NCBI Taxonomy" id="6239"/>
    <lineage>
        <taxon>Eukaryota</taxon>
        <taxon>Metazoa</taxon>
        <taxon>Ecdysozoa</taxon>
        <taxon>Nematoda</taxon>
        <taxon>Chromadorea</taxon>
        <taxon>Rhabditida</taxon>
        <taxon>Rhabditina</taxon>
        <taxon>Rhabditomorpha</taxon>
        <taxon>Rhabditoidea</taxon>
        <taxon>Rhabditidae</taxon>
        <taxon>Peloderinae</taxon>
        <taxon>Caenorhabditis</taxon>
    </lineage>
</organism>
<evidence type="ECO:0000313" key="3">
    <source>
        <dbReference type="Proteomes" id="UP000001940"/>
    </source>
</evidence>
<dbReference type="PANTHER" id="PTHR34721:SF3">
    <property type="entry name" value="ACTIVIN_RECP DOMAIN-CONTAINING PROTEIN-RELATED"/>
    <property type="match status" value="1"/>
</dbReference>
<dbReference type="OMA" id="PANCFNT"/>
<dbReference type="InParanoid" id="Q7YX11"/>
<evidence type="ECO:0000313" key="4">
    <source>
        <dbReference type="WormBase" id="F58B4.6"/>
    </source>
</evidence>
<dbReference type="Bgee" id="WBGene00010239">
    <property type="expression patterns" value="Expressed in pharyngeal muscle cell (C elegans) and 3 other cell types or tissues"/>
</dbReference>
<accession>Q7YX11</accession>